<gene>
    <name evidence="10 14" type="primary">miaA</name>
    <name evidence="14" type="ORF">GCM10023338_17030</name>
</gene>
<feature type="site" description="Interaction with substrate tRNA" evidence="10">
    <location>
        <position position="124"/>
    </location>
</feature>
<dbReference type="PANTHER" id="PTHR11088">
    <property type="entry name" value="TRNA DIMETHYLALLYLTRANSFERASE"/>
    <property type="match status" value="1"/>
</dbReference>
<keyword evidence="7 10" id="KW-0067">ATP-binding</keyword>
<evidence type="ECO:0000256" key="10">
    <source>
        <dbReference type="HAMAP-Rule" id="MF_00185"/>
    </source>
</evidence>
<dbReference type="Gene3D" id="3.40.50.300">
    <property type="entry name" value="P-loop containing nucleotide triphosphate hydrolases"/>
    <property type="match status" value="1"/>
</dbReference>
<comment type="similarity">
    <text evidence="3 10 13">Belongs to the IPP transferase family.</text>
</comment>
<evidence type="ECO:0000256" key="7">
    <source>
        <dbReference type="ARBA" id="ARBA00022840"/>
    </source>
</evidence>
<evidence type="ECO:0000256" key="6">
    <source>
        <dbReference type="ARBA" id="ARBA00022741"/>
    </source>
</evidence>
<keyword evidence="4 10" id="KW-0808">Transferase</keyword>
<comment type="subunit">
    <text evidence="10">Monomer.</text>
</comment>
<keyword evidence="8 10" id="KW-0460">Magnesium</keyword>
<evidence type="ECO:0000256" key="1">
    <source>
        <dbReference type="ARBA" id="ARBA00001946"/>
    </source>
</evidence>
<dbReference type="PANTHER" id="PTHR11088:SF60">
    <property type="entry name" value="TRNA DIMETHYLALLYLTRANSFERASE"/>
    <property type="match status" value="1"/>
</dbReference>
<dbReference type="InterPro" id="IPR027417">
    <property type="entry name" value="P-loop_NTPase"/>
</dbReference>
<evidence type="ECO:0000256" key="8">
    <source>
        <dbReference type="ARBA" id="ARBA00022842"/>
    </source>
</evidence>
<keyword evidence="5 10" id="KW-0819">tRNA processing</keyword>
<evidence type="ECO:0000256" key="12">
    <source>
        <dbReference type="RuleBase" id="RU003784"/>
    </source>
</evidence>
<evidence type="ECO:0000256" key="3">
    <source>
        <dbReference type="ARBA" id="ARBA00005842"/>
    </source>
</evidence>
<feature type="region of interest" description="Interaction with substrate tRNA" evidence="10">
    <location>
        <begin position="160"/>
        <end position="164"/>
    </location>
</feature>
<comment type="caution">
    <text evidence="14">The sequence shown here is derived from an EMBL/GenBank/DDBJ whole genome shotgun (WGS) entry which is preliminary data.</text>
</comment>
<sequence>MPNFPVIFLMGPTASGKTDTALYLADHFPCHLISCDSALIYQDMDIGTAKPSKEILTSYPHALVDILSPMERYSAEQFRQDARAEIEKARVLGKMPIIVGGTFLYMKSLIEGISPIPEVKAEVREAVIARHHAEGIEPLYKELQRLDPVSAERLAPADTQRILRALEVVLSSGQTLNDFWKMPPKEALEYPYLKFALTYQDIQRANQSMEKRFHQMIDDGFIAEVEYLKAKYPELNGDYPSQRAVGYRQIWDYLDGLMTKDEAIERAIIATRQYAKRQRTWLRSEENVTLVSVESSDHHVAIYNTITQQI</sequence>
<proteinExistence type="inferred from homology"/>
<keyword evidence="6 10" id="KW-0547">Nucleotide-binding</keyword>
<name>A0ABP9MVR0_9GAMM</name>
<dbReference type="InterPro" id="IPR018022">
    <property type="entry name" value="IPT"/>
</dbReference>
<dbReference type="Proteomes" id="UP001500631">
    <property type="component" value="Unassembled WGS sequence"/>
</dbReference>
<dbReference type="Gene3D" id="1.10.20.140">
    <property type="match status" value="1"/>
</dbReference>
<feature type="binding site" evidence="10">
    <location>
        <begin position="13"/>
        <end position="18"/>
    </location>
    <ligand>
        <name>substrate</name>
    </ligand>
</feature>
<dbReference type="HAMAP" id="MF_00185">
    <property type="entry name" value="IPP_trans"/>
    <property type="match status" value="1"/>
</dbReference>
<comment type="cofactor">
    <cofactor evidence="1 10">
        <name>Mg(2+)</name>
        <dbReference type="ChEBI" id="CHEBI:18420"/>
    </cofactor>
</comment>
<evidence type="ECO:0000256" key="4">
    <source>
        <dbReference type="ARBA" id="ARBA00022679"/>
    </source>
</evidence>
<dbReference type="InterPro" id="IPR039657">
    <property type="entry name" value="Dimethylallyltransferase"/>
</dbReference>
<feature type="binding site" evidence="10">
    <location>
        <begin position="11"/>
        <end position="18"/>
    </location>
    <ligand>
        <name>ATP</name>
        <dbReference type="ChEBI" id="CHEBI:30616"/>
    </ligand>
</feature>
<dbReference type="EMBL" id="BAABKE010000005">
    <property type="protein sequence ID" value="GAA5101306.1"/>
    <property type="molecule type" value="Genomic_DNA"/>
</dbReference>
<dbReference type="NCBIfam" id="TIGR00174">
    <property type="entry name" value="miaA"/>
    <property type="match status" value="1"/>
</dbReference>
<evidence type="ECO:0000256" key="2">
    <source>
        <dbReference type="ARBA" id="ARBA00003213"/>
    </source>
</evidence>
<comment type="catalytic activity">
    <reaction evidence="9 10 11">
        <text>adenosine(37) in tRNA + dimethylallyl diphosphate = N(6)-dimethylallyladenosine(37) in tRNA + diphosphate</text>
        <dbReference type="Rhea" id="RHEA:26482"/>
        <dbReference type="Rhea" id="RHEA-COMP:10162"/>
        <dbReference type="Rhea" id="RHEA-COMP:10375"/>
        <dbReference type="ChEBI" id="CHEBI:33019"/>
        <dbReference type="ChEBI" id="CHEBI:57623"/>
        <dbReference type="ChEBI" id="CHEBI:74411"/>
        <dbReference type="ChEBI" id="CHEBI:74415"/>
        <dbReference type="EC" id="2.5.1.75"/>
    </reaction>
</comment>
<protein>
    <recommendedName>
        <fullName evidence="10">tRNA dimethylallyltransferase</fullName>
        <ecNumber evidence="10">2.5.1.75</ecNumber>
    </recommendedName>
    <alternativeName>
        <fullName evidence="10">Dimethylallyl diphosphate:tRNA dimethylallyltransferase</fullName>
        <shortName evidence="10">DMAPP:tRNA dimethylallyltransferase</shortName>
        <shortName evidence="10">DMATase</shortName>
    </alternativeName>
    <alternativeName>
        <fullName evidence="10">Isopentenyl-diphosphate:tRNA isopentenyltransferase</fullName>
        <shortName evidence="10">IPP transferase</shortName>
        <shortName evidence="10">IPPT</shortName>
        <shortName evidence="10">IPTase</shortName>
    </alternativeName>
</protein>
<dbReference type="RefSeq" id="WP_077925731.1">
    <property type="nucleotide sequence ID" value="NZ_BAABKE010000005.1"/>
</dbReference>
<evidence type="ECO:0000256" key="13">
    <source>
        <dbReference type="RuleBase" id="RU003785"/>
    </source>
</evidence>
<evidence type="ECO:0000313" key="15">
    <source>
        <dbReference type="Proteomes" id="UP001500631"/>
    </source>
</evidence>
<dbReference type="EC" id="2.5.1.75" evidence="10"/>
<organism evidence="14 15">
    <name type="scientific">Wohlfahrtiimonas larvae</name>
    <dbReference type="NCBI Taxonomy" id="1157986"/>
    <lineage>
        <taxon>Bacteria</taxon>
        <taxon>Pseudomonadati</taxon>
        <taxon>Pseudomonadota</taxon>
        <taxon>Gammaproteobacteria</taxon>
        <taxon>Cardiobacteriales</taxon>
        <taxon>Ignatzschineriaceae</taxon>
        <taxon>Wohlfahrtiimonas</taxon>
    </lineage>
</organism>
<reference evidence="15" key="1">
    <citation type="journal article" date="2019" name="Int. J. Syst. Evol. Microbiol.">
        <title>The Global Catalogue of Microorganisms (GCM) 10K type strain sequencing project: providing services to taxonomists for standard genome sequencing and annotation.</title>
        <authorList>
            <consortium name="The Broad Institute Genomics Platform"/>
            <consortium name="The Broad Institute Genome Sequencing Center for Infectious Disease"/>
            <person name="Wu L."/>
            <person name="Ma J."/>
        </authorList>
    </citation>
    <scope>NUCLEOTIDE SEQUENCE [LARGE SCALE GENOMIC DNA]</scope>
    <source>
        <strain evidence="15">JCM 18424</strain>
    </source>
</reference>
<keyword evidence="15" id="KW-1185">Reference proteome</keyword>
<comment type="caution">
    <text evidence="10">Lacks conserved residue(s) required for the propagation of feature annotation.</text>
</comment>
<feature type="region of interest" description="Interaction with substrate tRNA" evidence="10">
    <location>
        <begin position="36"/>
        <end position="39"/>
    </location>
</feature>
<accession>A0ABP9MVR0</accession>
<evidence type="ECO:0000313" key="14">
    <source>
        <dbReference type="EMBL" id="GAA5101306.1"/>
    </source>
</evidence>
<dbReference type="Pfam" id="PF01715">
    <property type="entry name" value="IPPT"/>
    <property type="match status" value="1"/>
</dbReference>
<feature type="site" description="Interaction with substrate tRNA" evidence="10">
    <location>
        <position position="102"/>
    </location>
</feature>
<dbReference type="SUPFAM" id="SSF52540">
    <property type="entry name" value="P-loop containing nucleoside triphosphate hydrolases"/>
    <property type="match status" value="1"/>
</dbReference>
<evidence type="ECO:0000256" key="5">
    <source>
        <dbReference type="ARBA" id="ARBA00022694"/>
    </source>
</evidence>
<evidence type="ECO:0000256" key="11">
    <source>
        <dbReference type="RuleBase" id="RU003783"/>
    </source>
</evidence>
<comment type="function">
    <text evidence="2 10 12">Catalyzes the transfer of a dimethylallyl group onto the adenine at position 37 in tRNAs that read codons beginning with uridine, leading to the formation of N6-(dimethylallyl)adenosine (i(6)A).</text>
</comment>
<evidence type="ECO:0000256" key="9">
    <source>
        <dbReference type="ARBA" id="ARBA00049563"/>
    </source>
</evidence>